<protein>
    <submittedName>
        <fullName evidence="3">Protein containing Prepilin-type cleavage/methylation</fullName>
    </submittedName>
</protein>
<dbReference type="STRING" id="595434.RISK_002854"/>
<dbReference type="GO" id="GO:0015628">
    <property type="term" value="P:protein secretion by the type II secretion system"/>
    <property type="evidence" value="ECO:0007669"/>
    <property type="project" value="InterPro"/>
</dbReference>
<evidence type="ECO:0000256" key="2">
    <source>
        <dbReference type="SAM" id="Phobius"/>
    </source>
</evidence>
<evidence type="ECO:0000313" key="4">
    <source>
        <dbReference type="Proteomes" id="UP000036367"/>
    </source>
</evidence>
<keyword evidence="2" id="KW-1133">Transmembrane helix</keyword>
<keyword evidence="1" id="KW-0488">Methylation</keyword>
<dbReference type="PATRIC" id="fig|595434.4.peg.2722"/>
<reference evidence="3" key="1">
    <citation type="submission" date="2015-05" db="EMBL/GenBank/DDBJ databases">
        <title>Permanent draft genome of Rhodopirellula islandicus K833.</title>
        <authorList>
            <person name="Kizina J."/>
            <person name="Richter M."/>
            <person name="Glockner F.O."/>
            <person name="Harder J."/>
        </authorList>
    </citation>
    <scope>NUCLEOTIDE SEQUENCE [LARGE SCALE GENOMIC DNA]</scope>
    <source>
        <strain evidence="3">K833</strain>
    </source>
</reference>
<feature type="transmembrane region" description="Helical" evidence="2">
    <location>
        <begin position="74"/>
        <end position="95"/>
    </location>
</feature>
<sequence length="436" mass="47992">MLLVGFARIRFSQNQNFDPTHLFYFQSHRRVLRKLREADDRPHHFPVPRVAMNARSNLLQPAPVAPKTRSAFTLVEMLVVISIIGILAAVLIPAVTNAVRTARVTSLRLEITALEGAVEQYQQKHGDYPPDFSSWAIVERHYRKAFPRMSTNDYELLVNMLHSSGTYDATQLDRGEVLAWTLGGYSDDTQRPFTGPGGPLAWTGDGTNSYGDATVTDLDRQNPANFQVNIDRPNALMDFETSRLDYSEVNDGAAMIGSNRRLSSDGDLFLSFRSDSEGAPFVYFDSRTYTLYDPNVSSGAGDFNGYGSSTYGYVRPYLSTNANQNRSGANYTDQAAALGAWQFVNPNTFQIISAGLDNNFGATASYDVNGDSNNEPIYFQYDSGAAIAPRAGVATPTDLIVSSVSKYQESAFGDIEQYPADNITNFSNGTVVDDVP</sequence>
<dbReference type="InterPro" id="IPR045584">
    <property type="entry name" value="Pilin-like"/>
</dbReference>
<evidence type="ECO:0000256" key="1">
    <source>
        <dbReference type="ARBA" id="ARBA00022481"/>
    </source>
</evidence>
<dbReference type="GO" id="GO:0015627">
    <property type="term" value="C:type II protein secretion system complex"/>
    <property type="evidence" value="ECO:0007669"/>
    <property type="project" value="InterPro"/>
</dbReference>
<gene>
    <name evidence="3" type="ORF">RISK_002854</name>
</gene>
<comment type="caution">
    <text evidence="3">The sequence shown here is derived from an EMBL/GenBank/DDBJ whole genome shotgun (WGS) entry which is preliminary data.</text>
</comment>
<evidence type="ECO:0000313" key="3">
    <source>
        <dbReference type="EMBL" id="KLU05092.1"/>
    </source>
</evidence>
<dbReference type="PANTHER" id="PTHR30093:SF2">
    <property type="entry name" value="TYPE II SECRETION SYSTEM PROTEIN H"/>
    <property type="match status" value="1"/>
</dbReference>
<dbReference type="Proteomes" id="UP000036367">
    <property type="component" value="Unassembled WGS sequence"/>
</dbReference>
<dbReference type="AlphaFoldDB" id="A0A0J1BES7"/>
<dbReference type="Gene3D" id="3.30.700.10">
    <property type="entry name" value="Glycoprotein, Type 4 Pilin"/>
    <property type="match status" value="1"/>
</dbReference>
<dbReference type="PRINTS" id="PR00813">
    <property type="entry name" value="BCTERIALGSPG"/>
</dbReference>
<organism evidence="3 4">
    <name type="scientific">Rhodopirellula islandica</name>
    <dbReference type="NCBI Taxonomy" id="595434"/>
    <lineage>
        <taxon>Bacteria</taxon>
        <taxon>Pseudomonadati</taxon>
        <taxon>Planctomycetota</taxon>
        <taxon>Planctomycetia</taxon>
        <taxon>Pirellulales</taxon>
        <taxon>Pirellulaceae</taxon>
        <taxon>Rhodopirellula</taxon>
    </lineage>
</organism>
<proteinExistence type="predicted"/>
<dbReference type="InterPro" id="IPR000983">
    <property type="entry name" value="Bac_GSPG_pilin"/>
</dbReference>
<keyword evidence="4" id="KW-1185">Reference proteome</keyword>
<keyword evidence="2" id="KW-0472">Membrane</keyword>
<dbReference type="Pfam" id="PF07963">
    <property type="entry name" value="N_methyl"/>
    <property type="match status" value="1"/>
</dbReference>
<dbReference type="SUPFAM" id="SSF54523">
    <property type="entry name" value="Pili subunits"/>
    <property type="match status" value="1"/>
</dbReference>
<dbReference type="PANTHER" id="PTHR30093">
    <property type="entry name" value="GENERAL SECRETION PATHWAY PROTEIN G"/>
    <property type="match status" value="1"/>
</dbReference>
<dbReference type="EMBL" id="LECT01000023">
    <property type="protein sequence ID" value="KLU05092.1"/>
    <property type="molecule type" value="Genomic_DNA"/>
</dbReference>
<keyword evidence="2" id="KW-0812">Transmembrane</keyword>
<name>A0A0J1BES7_RHOIS</name>
<accession>A0A0J1BES7</accession>
<dbReference type="NCBIfam" id="TIGR02532">
    <property type="entry name" value="IV_pilin_GFxxxE"/>
    <property type="match status" value="1"/>
</dbReference>
<dbReference type="InterPro" id="IPR012902">
    <property type="entry name" value="N_methyl_site"/>
</dbReference>